<gene>
    <name evidence="7" type="ORF">AC631_02547</name>
</gene>
<dbReference type="PANTHER" id="PTHR21708:SF30">
    <property type="entry name" value="2-DEHYDROPANTOATE 2-REDUCTASE-RELATED"/>
    <property type="match status" value="1"/>
</dbReference>
<comment type="function">
    <text evidence="4">Catalyzes the NADPH-dependent reduction of ketopantoate into pantoic acid.</text>
</comment>
<dbReference type="Gene3D" id="3.40.50.720">
    <property type="entry name" value="NAD(P)-binding Rossmann-like Domain"/>
    <property type="match status" value="1"/>
</dbReference>
<evidence type="ECO:0000256" key="2">
    <source>
        <dbReference type="ARBA" id="ARBA00022857"/>
    </source>
</evidence>
<dbReference type="GO" id="GO:0008677">
    <property type="term" value="F:2-dehydropantoate 2-reductase activity"/>
    <property type="evidence" value="ECO:0007669"/>
    <property type="project" value="UniProtKB-EC"/>
</dbReference>
<keyword evidence="2 4" id="KW-0521">NADP</keyword>
<dbReference type="EC" id="1.1.1.169" evidence="4"/>
<dbReference type="GO" id="GO:0015940">
    <property type="term" value="P:pantothenate biosynthetic process"/>
    <property type="evidence" value="ECO:0007669"/>
    <property type="project" value="InterPro"/>
</dbReference>
<dbReference type="InterPro" id="IPR013332">
    <property type="entry name" value="KPR_N"/>
</dbReference>
<dbReference type="GO" id="GO:0005737">
    <property type="term" value="C:cytoplasm"/>
    <property type="evidence" value="ECO:0007669"/>
    <property type="project" value="TreeGrafter"/>
</dbReference>
<dbReference type="GeneID" id="26839556"/>
<proteinExistence type="inferred from homology"/>
<dbReference type="InterPro" id="IPR013328">
    <property type="entry name" value="6PGD_dom2"/>
</dbReference>
<evidence type="ECO:0000313" key="7">
    <source>
        <dbReference type="EMBL" id="KSA01673.1"/>
    </source>
</evidence>
<dbReference type="InterPro" id="IPR051402">
    <property type="entry name" value="KPR-Related"/>
</dbReference>
<protein>
    <recommendedName>
        <fullName evidence="4">2-dehydropantoate 2-reductase</fullName>
        <ecNumber evidence="4">1.1.1.169</ecNumber>
    </recommendedName>
    <alternativeName>
        <fullName evidence="4">Ketopantoate reductase</fullName>
    </alternativeName>
</protein>
<evidence type="ECO:0000259" key="5">
    <source>
        <dbReference type="Pfam" id="PF02558"/>
    </source>
</evidence>
<dbReference type="SUPFAM" id="SSF48179">
    <property type="entry name" value="6-phosphogluconate dehydrogenase C-terminal domain-like"/>
    <property type="match status" value="1"/>
</dbReference>
<keyword evidence="3 4" id="KW-0560">Oxidoreductase</keyword>
<dbReference type="InterPro" id="IPR013752">
    <property type="entry name" value="KPA_reductase"/>
</dbReference>
<evidence type="ECO:0000256" key="4">
    <source>
        <dbReference type="RuleBase" id="RU362068"/>
    </source>
</evidence>
<evidence type="ECO:0000259" key="6">
    <source>
        <dbReference type="Pfam" id="PF08546"/>
    </source>
</evidence>
<dbReference type="NCBIfam" id="TIGR00745">
    <property type="entry name" value="apbA_panE"/>
    <property type="match status" value="1"/>
</dbReference>
<evidence type="ECO:0000256" key="3">
    <source>
        <dbReference type="ARBA" id="ARBA00023002"/>
    </source>
</evidence>
<comment type="similarity">
    <text evidence="1 4">Belongs to the ketopantoate reductase family.</text>
</comment>
<dbReference type="RefSeq" id="XP_015467775.1">
    <property type="nucleotide sequence ID" value="XM_015611377.1"/>
</dbReference>
<dbReference type="EMBL" id="LMYN01000046">
    <property type="protein sequence ID" value="KSA01673.1"/>
    <property type="molecule type" value="Genomic_DNA"/>
</dbReference>
<dbReference type="Pfam" id="PF02558">
    <property type="entry name" value="ApbA"/>
    <property type="match status" value="1"/>
</dbReference>
<comment type="caution">
    <text evidence="7">The sequence shown here is derived from an EMBL/GenBank/DDBJ whole genome shotgun (WGS) entry which is preliminary data.</text>
</comment>
<sequence>MTKKVLLVGVGGVGAIAALGLEWRKQSEVTAVVRSDFDKAIKEGYHIKSVDYGEIKNFKPSHIVKSVKEAVNYGPFEFIVVCTKNTPDIVLIEEVIQDAVTDETAIVLLQNGIGIERPIIKRFPGTIVLSAVSIIGSSNHNCEINHDYIDKVSVGYFDNNVTSKEEQERVAKEFVELYSTENNDITFDPNVKYTRWKKLVYNGTLNPICALTGVDVARLEMFGGTNALVRQAMYEILSVARADGVELDKDICEIMIRSDDPLWYSPSMLIDMRKGNYTEVQVLCGNVVKIAEENGVPIPILKVIYDLHLVIQKSKMEKNGLIELPKERFIPDKEHPPL</sequence>
<keyword evidence="8" id="KW-1185">Reference proteome</keyword>
<name>A0A0V1PZN6_9ASCO</name>
<evidence type="ECO:0000256" key="1">
    <source>
        <dbReference type="ARBA" id="ARBA00007870"/>
    </source>
</evidence>
<reference evidence="7 8" key="1">
    <citation type="submission" date="2015-11" db="EMBL/GenBank/DDBJ databases">
        <title>The genome of Debaryomyces fabryi.</title>
        <authorList>
            <person name="Tafer H."/>
            <person name="Lopandic K."/>
        </authorList>
    </citation>
    <scope>NUCLEOTIDE SEQUENCE [LARGE SCALE GENOMIC DNA]</scope>
    <source>
        <strain evidence="7 8">CBS 789</strain>
    </source>
</reference>
<dbReference type="AlphaFoldDB" id="A0A0V1PZN6"/>
<dbReference type="OrthoDB" id="3609at2759"/>
<dbReference type="FunFam" id="1.10.1040.10:FF:000017">
    <property type="entry name" value="2-dehydropantoate 2-reductase"/>
    <property type="match status" value="1"/>
</dbReference>
<feature type="domain" description="Ketopantoate reductase N-terminal" evidence="5">
    <location>
        <begin position="5"/>
        <end position="158"/>
    </location>
</feature>
<dbReference type="Pfam" id="PF08546">
    <property type="entry name" value="ApbA_C"/>
    <property type="match status" value="1"/>
</dbReference>
<accession>A0A0V1PZN6</accession>
<dbReference type="PANTHER" id="PTHR21708">
    <property type="entry name" value="PROBABLE 2-DEHYDROPANTOATE 2-REDUCTASE"/>
    <property type="match status" value="1"/>
</dbReference>
<dbReference type="SUPFAM" id="SSF51735">
    <property type="entry name" value="NAD(P)-binding Rossmann-fold domains"/>
    <property type="match status" value="1"/>
</dbReference>
<dbReference type="InterPro" id="IPR008927">
    <property type="entry name" value="6-PGluconate_DH-like_C_sf"/>
</dbReference>
<dbReference type="Gene3D" id="1.10.1040.10">
    <property type="entry name" value="N-(1-d-carboxylethyl)-l-norvaline Dehydrogenase, domain 2"/>
    <property type="match status" value="1"/>
</dbReference>
<evidence type="ECO:0000313" key="8">
    <source>
        <dbReference type="Proteomes" id="UP000054251"/>
    </source>
</evidence>
<comment type="catalytic activity">
    <reaction evidence="4">
        <text>(R)-pantoate + NADP(+) = 2-dehydropantoate + NADPH + H(+)</text>
        <dbReference type="Rhea" id="RHEA:16233"/>
        <dbReference type="ChEBI" id="CHEBI:11561"/>
        <dbReference type="ChEBI" id="CHEBI:15378"/>
        <dbReference type="ChEBI" id="CHEBI:15980"/>
        <dbReference type="ChEBI" id="CHEBI:57783"/>
        <dbReference type="ChEBI" id="CHEBI:58349"/>
        <dbReference type="EC" id="1.1.1.169"/>
    </reaction>
</comment>
<dbReference type="InterPro" id="IPR003710">
    <property type="entry name" value="ApbA"/>
</dbReference>
<feature type="domain" description="Ketopantoate reductase C-terminal" evidence="6">
    <location>
        <begin position="190"/>
        <end position="307"/>
    </location>
</feature>
<dbReference type="InterPro" id="IPR036291">
    <property type="entry name" value="NAD(P)-bd_dom_sf"/>
</dbReference>
<organism evidence="7 8">
    <name type="scientific">Debaryomyces fabryi</name>
    <dbReference type="NCBI Taxonomy" id="58627"/>
    <lineage>
        <taxon>Eukaryota</taxon>
        <taxon>Fungi</taxon>
        <taxon>Dikarya</taxon>
        <taxon>Ascomycota</taxon>
        <taxon>Saccharomycotina</taxon>
        <taxon>Pichiomycetes</taxon>
        <taxon>Debaryomycetaceae</taxon>
        <taxon>Debaryomyces</taxon>
    </lineage>
</organism>
<dbReference type="Proteomes" id="UP000054251">
    <property type="component" value="Unassembled WGS sequence"/>
</dbReference>